<proteinExistence type="predicted"/>
<reference evidence="3" key="1">
    <citation type="journal article" date="2013" name="Proc. Natl. Acad. Sci. U.S.A.">
        <title>Genome structure and metabolic features in the red seaweed Chondrus crispus shed light on evolution of the Archaeplastida.</title>
        <authorList>
            <person name="Collen J."/>
            <person name="Porcel B."/>
            <person name="Carre W."/>
            <person name="Ball S.G."/>
            <person name="Chaparro C."/>
            <person name="Tonon T."/>
            <person name="Barbeyron T."/>
            <person name="Michel G."/>
            <person name="Noel B."/>
            <person name="Valentin K."/>
            <person name="Elias M."/>
            <person name="Artiguenave F."/>
            <person name="Arun A."/>
            <person name="Aury J.M."/>
            <person name="Barbosa-Neto J.F."/>
            <person name="Bothwell J.H."/>
            <person name="Bouget F.Y."/>
            <person name="Brillet L."/>
            <person name="Cabello-Hurtado F."/>
            <person name="Capella-Gutierrez S."/>
            <person name="Charrier B."/>
            <person name="Cladiere L."/>
            <person name="Cock J.M."/>
            <person name="Coelho S.M."/>
            <person name="Colleoni C."/>
            <person name="Czjzek M."/>
            <person name="Da Silva C."/>
            <person name="Delage L."/>
            <person name="Denoeud F."/>
            <person name="Deschamps P."/>
            <person name="Dittami S.M."/>
            <person name="Gabaldon T."/>
            <person name="Gachon C.M."/>
            <person name="Groisillier A."/>
            <person name="Herve C."/>
            <person name="Jabbari K."/>
            <person name="Katinka M."/>
            <person name="Kloareg B."/>
            <person name="Kowalczyk N."/>
            <person name="Labadie K."/>
            <person name="Leblanc C."/>
            <person name="Lopez P.J."/>
            <person name="McLachlan D.H."/>
            <person name="Meslet-Cladiere L."/>
            <person name="Moustafa A."/>
            <person name="Nehr Z."/>
            <person name="Nyvall Collen P."/>
            <person name="Panaud O."/>
            <person name="Partensky F."/>
            <person name="Poulain J."/>
            <person name="Rensing S.A."/>
            <person name="Rousvoal S."/>
            <person name="Samson G."/>
            <person name="Symeonidi A."/>
            <person name="Weissenbach J."/>
            <person name="Zambounis A."/>
            <person name="Wincker P."/>
            <person name="Boyen C."/>
        </authorList>
    </citation>
    <scope>NUCLEOTIDE SEQUENCE [LARGE SCALE GENOMIC DNA]</scope>
    <source>
        <strain evidence="3">cv. Stackhouse</strain>
    </source>
</reference>
<evidence type="ECO:0000313" key="2">
    <source>
        <dbReference type="EMBL" id="CDF38431.1"/>
    </source>
</evidence>
<dbReference type="Proteomes" id="UP000012073">
    <property type="component" value="Unassembled WGS sequence"/>
</dbReference>
<name>R7QLT2_CHOCR</name>
<keyword evidence="3" id="KW-1185">Reference proteome</keyword>
<dbReference type="Gramene" id="CDF38431">
    <property type="protein sequence ID" value="CDF38431"/>
    <property type="gene ID" value="CHC_T00006164001"/>
</dbReference>
<feature type="region of interest" description="Disordered" evidence="1">
    <location>
        <begin position="18"/>
        <end position="47"/>
    </location>
</feature>
<evidence type="ECO:0000256" key="1">
    <source>
        <dbReference type="SAM" id="MobiDB-lite"/>
    </source>
</evidence>
<dbReference type="AlphaFoldDB" id="R7QLT2"/>
<gene>
    <name evidence="2" type="ORF">CHC_T00006164001</name>
</gene>
<dbReference type="EMBL" id="HG001932">
    <property type="protein sequence ID" value="CDF38431.1"/>
    <property type="molecule type" value="Genomic_DNA"/>
</dbReference>
<dbReference type="RefSeq" id="XP_005718324.1">
    <property type="nucleotide sequence ID" value="XM_005718267.1"/>
</dbReference>
<protein>
    <submittedName>
        <fullName evidence="2">Uncharacterized protein</fullName>
    </submittedName>
</protein>
<evidence type="ECO:0000313" key="3">
    <source>
        <dbReference type="Proteomes" id="UP000012073"/>
    </source>
</evidence>
<feature type="compositionally biased region" description="Basic and acidic residues" evidence="1">
    <location>
        <begin position="33"/>
        <end position="47"/>
    </location>
</feature>
<sequence length="112" mass="12280">MRSSSFLNEGDRLSKWKNRKLPSDEASVEVDDTSVKQREGDEGDAKAAENAGGLIVGRSSAVTLTEIVSLAQTLISLLPRVHVTFILIQLVRSRRPPPNGGVDHSHRLRCAY</sequence>
<dbReference type="GeneID" id="17326038"/>
<organism evidence="2 3">
    <name type="scientific">Chondrus crispus</name>
    <name type="common">Carrageen Irish moss</name>
    <name type="synonym">Polymorpha crispa</name>
    <dbReference type="NCBI Taxonomy" id="2769"/>
    <lineage>
        <taxon>Eukaryota</taxon>
        <taxon>Rhodophyta</taxon>
        <taxon>Florideophyceae</taxon>
        <taxon>Rhodymeniophycidae</taxon>
        <taxon>Gigartinales</taxon>
        <taxon>Gigartinaceae</taxon>
        <taxon>Chondrus</taxon>
    </lineage>
</organism>
<accession>R7QLT2</accession>
<dbReference type="KEGG" id="ccp:CHC_T00006164001"/>